<keyword evidence="3" id="KW-1185">Reference proteome</keyword>
<name>A0AAW0YS64_9TREE</name>
<evidence type="ECO:0008006" key="4">
    <source>
        <dbReference type="Google" id="ProtNLM"/>
    </source>
</evidence>
<dbReference type="AlphaFoldDB" id="A0AAW0YS64"/>
<evidence type="ECO:0000313" key="3">
    <source>
        <dbReference type="Proteomes" id="UP001388673"/>
    </source>
</evidence>
<feature type="compositionally biased region" description="Polar residues" evidence="1">
    <location>
        <begin position="191"/>
        <end position="216"/>
    </location>
</feature>
<feature type="compositionally biased region" description="Polar residues" evidence="1">
    <location>
        <begin position="22"/>
        <end position="35"/>
    </location>
</feature>
<gene>
    <name evidence="2" type="ORF">IAR55_007196</name>
</gene>
<feature type="region of interest" description="Disordered" evidence="1">
    <location>
        <begin position="172"/>
        <end position="237"/>
    </location>
</feature>
<dbReference type="KEGG" id="kne:92184454"/>
<dbReference type="EMBL" id="JBCAWK010000016">
    <property type="protein sequence ID" value="KAK8842975.1"/>
    <property type="molecule type" value="Genomic_DNA"/>
</dbReference>
<comment type="caution">
    <text evidence="2">The sequence shown here is derived from an EMBL/GenBank/DDBJ whole genome shotgun (WGS) entry which is preliminary data.</text>
</comment>
<dbReference type="Proteomes" id="UP001388673">
    <property type="component" value="Unassembled WGS sequence"/>
</dbReference>
<evidence type="ECO:0000256" key="1">
    <source>
        <dbReference type="SAM" id="MobiDB-lite"/>
    </source>
</evidence>
<dbReference type="RefSeq" id="XP_066799255.1">
    <property type="nucleotide sequence ID" value="XM_066950269.1"/>
</dbReference>
<protein>
    <recommendedName>
        <fullName evidence="4">Transcription elongation factor Eaf N-terminal domain-containing protein</fullName>
    </recommendedName>
</protein>
<accession>A0AAW0YS64</accession>
<evidence type="ECO:0000313" key="2">
    <source>
        <dbReference type="EMBL" id="KAK8842975.1"/>
    </source>
</evidence>
<proteinExistence type="predicted"/>
<feature type="compositionally biased region" description="Acidic residues" evidence="1">
    <location>
        <begin position="350"/>
        <end position="364"/>
    </location>
</feature>
<sequence>MVPVRRQGREMIDRLGSEALARQTSGAKQIASAPSSERFGGLKGLPKAMHPTRRTGPNAFIAAPHGTPCRVGQRDDAMYHTPAQATPEVPVHVRSLARRIAVANEEGKGLLVKQYVGVSDWLHILETGSNIPLIFSDLHYMQWIDKYQQPLPSPRLNALNENMHAITQAATHKRLQANVPDRPSRKDNDTGLPTPTTSASNSPDKSTHSSAPQQRSCAGIFKTPPVPDRRTSTISVGSAQRVVTPAISSSFGVPGSPGMVETLRRAESCSELNSDTEAKVCRLEGLTTTDSPGRDDLEETEPPSLMFFDSDLENDDGAHDSHQDTERGEEEQHVSDSPELSSGNDGSSFVDEDSEIGDSDEGIVEPDNTNERAFDTTRSEKSKQRGRMNFDTIRFDNRYASDSEELDDSD</sequence>
<dbReference type="GeneID" id="92184454"/>
<reference evidence="2 3" key="1">
    <citation type="journal article" date="2024" name="bioRxiv">
        <title>Comparative genomics of Cryptococcus and Kwoniella reveals pathogenesis evolution and contrasting karyotype dynamics via intercentromeric recombination or chromosome fusion.</title>
        <authorList>
            <person name="Coelho M.A."/>
            <person name="David-Palma M."/>
            <person name="Shea T."/>
            <person name="Bowers K."/>
            <person name="McGinley-Smith S."/>
            <person name="Mohammad A.W."/>
            <person name="Gnirke A."/>
            <person name="Yurkov A.M."/>
            <person name="Nowrousian M."/>
            <person name="Sun S."/>
            <person name="Cuomo C.A."/>
            <person name="Heitman J."/>
        </authorList>
    </citation>
    <scope>NUCLEOTIDE SEQUENCE [LARGE SCALE GENOMIC DNA]</scope>
    <source>
        <strain evidence="2 3">CBS 13917</strain>
    </source>
</reference>
<organism evidence="2 3">
    <name type="scientific">Kwoniella newhampshirensis</name>
    <dbReference type="NCBI Taxonomy" id="1651941"/>
    <lineage>
        <taxon>Eukaryota</taxon>
        <taxon>Fungi</taxon>
        <taxon>Dikarya</taxon>
        <taxon>Basidiomycota</taxon>
        <taxon>Agaricomycotina</taxon>
        <taxon>Tremellomycetes</taxon>
        <taxon>Tremellales</taxon>
        <taxon>Cryptococcaceae</taxon>
        <taxon>Kwoniella</taxon>
    </lineage>
</organism>
<feature type="compositionally biased region" description="Polar residues" evidence="1">
    <location>
        <begin position="338"/>
        <end position="347"/>
    </location>
</feature>
<feature type="compositionally biased region" description="Basic and acidic residues" evidence="1">
    <location>
        <begin position="369"/>
        <end position="383"/>
    </location>
</feature>
<feature type="region of interest" description="Disordered" evidence="1">
    <location>
        <begin position="21"/>
        <end position="42"/>
    </location>
</feature>
<feature type="compositionally biased region" description="Basic and acidic residues" evidence="1">
    <location>
        <begin position="316"/>
        <end position="336"/>
    </location>
</feature>
<feature type="region of interest" description="Disordered" evidence="1">
    <location>
        <begin position="283"/>
        <end position="391"/>
    </location>
</feature>